<dbReference type="KEGG" id="ptm:GSPATT00008401001"/>
<dbReference type="InterPro" id="IPR036388">
    <property type="entry name" value="WH-like_DNA-bd_sf"/>
</dbReference>
<dbReference type="GeneID" id="5025104"/>
<dbReference type="InterPro" id="IPR036390">
    <property type="entry name" value="WH_DNA-bd_sf"/>
</dbReference>
<protein>
    <recommendedName>
        <fullName evidence="4">HSF-type DNA-binding domain-containing protein</fullName>
    </recommendedName>
</protein>
<dbReference type="GO" id="GO:0043565">
    <property type="term" value="F:sequence-specific DNA binding"/>
    <property type="evidence" value="ECO:0007669"/>
    <property type="project" value="InterPro"/>
</dbReference>
<feature type="domain" description="HSF-type DNA-binding" evidence="4">
    <location>
        <begin position="24"/>
        <end position="77"/>
    </location>
</feature>
<sequence>MQQVQIHNQDDDPTQRKLEKKQGFISKLKKMLLDQKFKDIIYVLESNDGFIILNLQKFIDHALPEYCKHINYQSFRRL</sequence>
<comment type="subcellular location">
    <subcellularLocation>
        <location evidence="1">Nucleus</location>
    </subcellularLocation>
</comment>
<dbReference type="GO" id="GO:0005634">
    <property type="term" value="C:nucleus"/>
    <property type="evidence" value="ECO:0007669"/>
    <property type="project" value="UniProtKB-SubCell"/>
</dbReference>
<dbReference type="HOGENOM" id="CLU_2627246_0_0_1"/>
<dbReference type="SUPFAM" id="SSF46785">
    <property type="entry name" value="Winged helix' DNA-binding domain"/>
    <property type="match status" value="1"/>
</dbReference>
<evidence type="ECO:0000256" key="2">
    <source>
        <dbReference type="ARBA" id="ARBA00023125"/>
    </source>
</evidence>
<evidence type="ECO:0000256" key="1">
    <source>
        <dbReference type="ARBA" id="ARBA00004123"/>
    </source>
</evidence>
<keyword evidence="2" id="KW-0238">DNA-binding</keyword>
<dbReference type="OrthoDB" id="79033at2759"/>
<accession>A0CMA5</accession>
<evidence type="ECO:0000313" key="5">
    <source>
        <dbReference type="EMBL" id="CAK71922.1"/>
    </source>
</evidence>
<dbReference type="InterPro" id="IPR000232">
    <property type="entry name" value="HSF_DNA-bd"/>
</dbReference>
<dbReference type="InParanoid" id="A0CMA5"/>
<dbReference type="EMBL" id="CT868108">
    <property type="protein sequence ID" value="CAK71922.1"/>
    <property type="molecule type" value="Genomic_DNA"/>
</dbReference>
<dbReference type="AlphaFoldDB" id="A0CMA5"/>
<evidence type="ECO:0000259" key="4">
    <source>
        <dbReference type="Pfam" id="PF00447"/>
    </source>
</evidence>
<gene>
    <name evidence="5" type="ORF">GSPATT00008401001</name>
</gene>
<dbReference type="Pfam" id="PF00447">
    <property type="entry name" value="HSF_DNA-bind"/>
    <property type="match status" value="1"/>
</dbReference>
<keyword evidence="6" id="KW-1185">Reference proteome</keyword>
<proteinExistence type="predicted"/>
<evidence type="ECO:0000256" key="3">
    <source>
        <dbReference type="ARBA" id="ARBA00023242"/>
    </source>
</evidence>
<evidence type="ECO:0000313" key="6">
    <source>
        <dbReference type="Proteomes" id="UP000000600"/>
    </source>
</evidence>
<dbReference type="GO" id="GO:0003700">
    <property type="term" value="F:DNA-binding transcription factor activity"/>
    <property type="evidence" value="ECO:0007669"/>
    <property type="project" value="InterPro"/>
</dbReference>
<name>A0CMA5_PARTE</name>
<dbReference type="Gene3D" id="1.10.10.10">
    <property type="entry name" value="Winged helix-like DNA-binding domain superfamily/Winged helix DNA-binding domain"/>
    <property type="match status" value="1"/>
</dbReference>
<dbReference type="Proteomes" id="UP000000600">
    <property type="component" value="Unassembled WGS sequence"/>
</dbReference>
<organism evidence="5 6">
    <name type="scientific">Paramecium tetraurelia</name>
    <dbReference type="NCBI Taxonomy" id="5888"/>
    <lineage>
        <taxon>Eukaryota</taxon>
        <taxon>Sar</taxon>
        <taxon>Alveolata</taxon>
        <taxon>Ciliophora</taxon>
        <taxon>Intramacronucleata</taxon>
        <taxon>Oligohymenophorea</taxon>
        <taxon>Peniculida</taxon>
        <taxon>Parameciidae</taxon>
        <taxon>Paramecium</taxon>
    </lineage>
</organism>
<reference evidence="5 6" key="1">
    <citation type="journal article" date="2006" name="Nature">
        <title>Global trends of whole-genome duplications revealed by the ciliate Paramecium tetraurelia.</title>
        <authorList>
            <consortium name="Genoscope"/>
            <person name="Aury J.-M."/>
            <person name="Jaillon O."/>
            <person name="Duret L."/>
            <person name="Noel B."/>
            <person name="Jubin C."/>
            <person name="Porcel B.M."/>
            <person name="Segurens B."/>
            <person name="Daubin V."/>
            <person name="Anthouard V."/>
            <person name="Aiach N."/>
            <person name="Arnaiz O."/>
            <person name="Billaut A."/>
            <person name="Beisson J."/>
            <person name="Blanc I."/>
            <person name="Bouhouche K."/>
            <person name="Camara F."/>
            <person name="Duharcourt S."/>
            <person name="Guigo R."/>
            <person name="Gogendeau D."/>
            <person name="Katinka M."/>
            <person name="Keller A.-M."/>
            <person name="Kissmehl R."/>
            <person name="Klotz C."/>
            <person name="Koll F."/>
            <person name="Le Moue A."/>
            <person name="Lepere C."/>
            <person name="Malinsky S."/>
            <person name="Nowacki M."/>
            <person name="Nowak J.K."/>
            <person name="Plattner H."/>
            <person name="Poulain J."/>
            <person name="Ruiz F."/>
            <person name="Serrano V."/>
            <person name="Zagulski M."/>
            <person name="Dessen P."/>
            <person name="Betermier M."/>
            <person name="Weissenbach J."/>
            <person name="Scarpelli C."/>
            <person name="Schachter V."/>
            <person name="Sperling L."/>
            <person name="Meyer E."/>
            <person name="Cohen J."/>
            <person name="Wincker P."/>
        </authorList>
    </citation>
    <scope>NUCLEOTIDE SEQUENCE [LARGE SCALE GENOMIC DNA]</scope>
    <source>
        <strain evidence="5 6">Stock d4-2</strain>
    </source>
</reference>
<keyword evidence="3" id="KW-0539">Nucleus</keyword>
<dbReference type="RefSeq" id="XP_001439319.1">
    <property type="nucleotide sequence ID" value="XM_001439282.1"/>
</dbReference>